<keyword evidence="2" id="KW-0378">Hydrolase</keyword>
<accession>A0A1I6UUZ9</accession>
<dbReference type="RefSeq" id="WP_091839935.1">
    <property type="nucleotide sequence ID" value="NZ_FPAA01000022.1"/>
</dbReference>
<proteinExistence type="predicted"/>
<dbReference type="InterPro" id="IPR005135">
    <property type="entry name" value="Endo/exonuclease/phosphatase"/>
</dbReference>
<keyword evidence="2" id="KW-0255">Endonuclease</keyword>
<dbReference type="AlphaFoldDB" id="A0A1I6UUZ9"/>
<dbReference type="InterPro" id="IPR036691">
    <property type="entry name" value="Endo/exonu/phosph_ase_sf"/>
</dbReference>
<dbReference type="Pfam" id="PF03372">
    <property type="entry name" value="Exo_endo_phos"/>
    <property type="match status" value="1"/>
</dbReference>
<dbReference type="Proteomes" id="UP000198660">
    <property type="component" value="Unassembled WGS sequence"/>
</dbReference>
<evidence type="ECO:0000259" key="1">
    <source>
        <dbReference type="Pfam" id="PF03372"/>
    </source>
</evidence>
<dbReference type="SUPFAM" id="SSF56219">
    <property type="entry name" value="DNase I-like"/>
    <property type="match status" value="1"/>
</dbReference>
<sequence>MAVTNAPLKVITWNVYEGASLLPLISRNENVLRRRTVRVFRQFLATNFNARATSMAKIFQRLQPDIIGLQEMSIWSLTPPPGSRAPSVTYNFLTILQEKLRAAGLNYRVVARNNNFSGVMLGATGYTYGLSDFDVILARSNFSGTFSNIQQRNFTVNSTFLVGGRPFPLTLGWSSADVTFAGGTFRVVNTHFPPFSPLVRAANTTELLRGPLNTSLPTLLMGYFNVNANNNTLNYRRFINAGFTDAWTANRRIPGNDCCHDTDLLNVSPRLTRRDTLFLYRNGFTSNRVFRLGVLQRSRTPGALWPSRFAGLYATFQ</sequence>
<keyword evidence="2" id="KW-0540">Nuclease</keyword>
<dbReference type="GO" id="GO:0004519">
    <property type="term" value="F:endonuclease activity"/>
    <property type="evidence" value="ECO:0007669"/>
    <property type="project" value="UniProtKB-KW"/>
</dbReference>
<keyword evidence="2" id="KW-0269">Exonuclease</keyword>
<name>A0A1I6UUZ9_9BACL</name>
<gene>
    <name evidence="2" type="ORF">SAMN05444972_1229</name>
</gene>
<dbReference type="OrthoDB" id="9787701at2"/>
<feature type="domain" description="Endonuclease/exonuclease/phosphatase" evidence="1">
    <location>
        <begin position="11"/>
        <end position="237"/>
    </location>
</feature>
<organism evidence="2 3">
    <name type="scientific">Marininema halotolerans</name>
    <dbReference type="NCBI Taxonomy" id="1155944"/>
    <lineage>
        <taxon>Bacteria</taxon>
        <taxon>Bacillati</taxon>
        <taxon>Bacillota</taxon>
        <taxon>Bacilli</taxon>
        <taxon>Bacillales</taxon>
        <taxon>Thermoactinomycetaceae</taxon>
        <taxon>Marininema</taxon>
    </lineage>
</organism>
<keyword evidence="3" id="KW-1185">Reference proteome</keyword>
<evidence type="ECO:0000313" key="2">
    <source>
        <dbReference type="EMBL" id="SFT05241.1"/>
    </source>
</evidence>
<dbReference type="EMBL" id="FPAA01000022">
    <property type="protein sequence ID" value="SFT05241.1"/>
    <property type="molecule type" value="Genomic_DNA"/>
</dbReference>
<evidence type="ECO:0000313" key="3">
    <source>
        <dbReference type="Proteomes" id="UP000198660"/>
    </source>
</evidence>
<protein>
    <submittedName>
        <fullName evidence="2">Endonuclease/Exonuclease/phosphatase family protein</fullName>
    </submittedName>
</protein>
<reference evidence="3" key="1">
    <citation type="submission" date="2016-10" db="EMBL/GenBank/DDBJ databases">
        <authorList>
            <person name="Varghese N."/>
            <person name="Submissions S."/>
        </authorList>
    </citation>
    <scope>NUCLEOTIDE SEQUENCE [LARGE SCALE GENOMIC DNA]</scope>
    <source>
        <strain evidence="3">DSM 45789</strain>
    </source>
</reference>
<dbReference type="Gene3D" id="3.60.10.10">
    <property type="entry name" value="Endonuclease/exonuclease/phosphatase"/>
    <property type="match status" value="1"/>
</dbReference>
<dbReference type="GO" id="GO:0004527">
    <property type="term" value="F:exonuclease activity"/>
    <property type="evidence" value="ECO:0007669"/>
    <property type="project" value="UniProtKB-KW"/>
</dbReference>